<organism evidence="1 2">
    <name type="scientific">Candidatus Segetimicrobium genomatis</name>
    <dbReference type="NCBI Taxonomy" id="2569760"/>
    <lineage>
        <taxon>Bacteria</taxon>
        <taxon>Bacillati</taxon>
        <taxon>Candidatus Sysuimicrobiota</taxon>
        <taxon>Candidatus Sysuimicrobiia</taxon>
        <taxon>Candidatus Sysuimicrobiales</taxon>
        <taxon>Candidatus Segetimicrobiaceae</taxon>
        <taxon>Candidatus Segetimicrobium</taxon>
    </lineage>
</organism>
<sequence length="99" mass="11619">MTIGIKEDESVRKIQVTIDDETVRLLEALAVPRAGDKSVVVREAVRRMAEQEGFEQYLDWLERQPDVRMSLKKARADERQGRTVSHEQVLRRLRKSRCR</sequence>
<dbReference type="Gene3D" id="1.10.1220.170">
    <property type="match status" value="1"/>
</dbReference>
<evidence type="ECO:0000313" key="2">
    <source>
        <dbReference type="Proteomes" id="UP000318509"/>
    </source>
</evidence>
<proteinExistence type="predicted"/>
<dbReference type="EMBL" id="VBAK01000119">
    <property type="protein sequence ID" value="TMI89742.1"/>
    <property type="molecule type" value="Genomic_DNA"/>
</dbReference>
<dbReference type="AlphaFoldDB" id="A0A537K2N2"/>
<name>A0A537K2N2_9BACT</name>
<evidence type="ECO:0008006" key="3">
    <source>
        <dbReference type="Google" id="ProtNLM"/>
    </source>
</evidence>
<evidence type="ECO:0000313" key="1">
    <source>
        <dbReference type="EMBL" id="TMI89742.1"/>
    </source>
</evidence>
<comment type="caution">
    <text evidence="1">The sequence shown here is derived from an EMBL/GenBank/DDBJ whole genome shotgun (WGS) entry which is preliminary data.</text>
</comment>
<reference evidence="1 2" key="1">
    <citation type="journal article" date="2019" name="Nat. Microbiol.">
        <title>Mediterranean grassland soil C-N compound turnover is dependent on rainfall and depth, and is mediated by genomically divergent microorganisms.</title>
        <authorList>
            <person name="Diamond S."/>
            <person name="Andeer P.F."/>
            <person name="Li Z."/>
            <person name="Crits-Christoph A."/>
            <person name="Burstein D."/>
            <person name="Anantharaman K."/>
            <person name="Lane K.R."/>
            <person name="Thomas B.C."/>
            <person name="Pan C."/>
            <person name="Northen T.R."/>
            <person name="Banfield J.F."/>
        </authorList>
    </citation>
    <scope>NUCLEOTIDE SEQUENCE [LARGE SCALE GENOMIC DNA]</scope>
    <source>
        <strain evidence="1">NP_3</strain>
    </source>
</reference>
<gene>
    <name evidence="1" type="ORF">E6H00_09120</name>
</gene>
<accession>A0A537K2N2</accession>
<dbReference type="Proteomes" id="UP000318509">
    <property type="component" value="Unassembled WGS sequence"/>
</dbReference>
<protein>
    <recommendedName>
        <fullName evidence="3">Ribbon-helix-helix protein, CopG family</fullName>
    </recommendedName>
</protein>